<dbReference type="InterPro" id="IPR013557">
    <property type="entry name" value="AntA/B_antirep"/>
</dbReference>
<feature type="domain" description="Bacteriophage P22 antirepressor protein C-terminal" evidence="2">
    <location>
        <begin position="125"/>
        <end position="196"/>
    </location>
</feature>
<gene>
    <name evidence="3" type="primary">antB</name>
    <name evidence="3" type="ORF">SSYIS1_27130</name>
</gene>
<evidence type="ECO:0000259" key="2">
    <source>
        <dbReference type="Pfam" id="PF10548"/>
    </source>
</evidence>
<accession>A0A455VMM6</accession>
<evidence type="ECO:0000259" key="1">
    <source>
        <dbReference type="Pfam" id="PF08346"/>
    </source>
</evidence>
<dbReference type="Proteomes" id="UP000324392">
    <property type="component" value="Chromosome"/>
</dbReference>
<feature type="domain" description="AntA/AntB antirepressor" evidence="1">
    <location>
        <begin position="22"/>
        <end position="93"/>
    </location>
</feature>
<dbReference type="PANTHER" id="PTHR36180:SF1">
    <property type="entry name" value="ANTA_ANTB ANTIREPRESSOR DOMAIN-CONTAINING PROTEIN"/>
    <property type="match status" value="1"/>
</dbReference>
<organism evidence="3 4">
    <name type="scientific">Serratia symbiotica</name>
    <dbReference type="NCBI Taxonomy" id="138074"/>
    <lineage>
        <taxon>Bacteria</taxon>
        <taxon>Pseudomonadati</taxon>
        <taxon>Pseudomonadota</taxon>
        <taxon>Gammaproteobacteria</taxon>
        <taxon>Enterobacterales</taxon>
        <taxon>Yersiniaceae</taxon>
        <taxon>Serratia</taxon>
    </lineage>
</organism>
<evidence type="ECO:0000313" key="3">
    <source>
        <dbReference type="EMBL" id="BBI92810.1"/>
    </source>
</evidence>
<protein>
    <submittedName>
        <fullName evidence="3">Phage anti-repressor protein</fullName>
    </submittedName>
</protein>
<sequence>MTTQLISIFEGTIANESTLLCDARELHNFLSVGKRFASWITERISEYGFVENQDYILISQNRETKLGRGGDRRSKEYRLTLDTAKELAMVERNDKGRQVRRYFIECEKQLRQKEMPTNPPAEAEEKLTLSITRSELCSLFWVWAAAEYMRETMYATYPALEAIQSSLAPTFYSMGSEYQLTLEAGRKILERETRSLDPHPYAIEDANWRSVLPRLREGWPVL</sequence>
<dbReference type="InterPro" id="IPR018876">
    <property type="entry name" value="Phage_P22_antirepressor_C"/>
</dbReference>
<dbReference type="EMBL" id="AP019531">
    <property type="protein sequence ID" value="BBI92810.1"/>
    <property type="molecule type" value="Genomic_DNA"/>
</dbReference>
<name>A0A455VMM6_9GAMM</name>
<dbReference type="AlphaFoldDB" id="A0A455VMM6"/>
<dbReference type="PANTHER" id="PTHR36180">
    <property type="entry name" value="DNA-BINDING PROTEIN-RELATED-RELATED"/>
    <property type="match status" value="1"/>
</dbReference>
<proteinExistence type="predicted"/>
<dbReference type="Pfam" id="PF10548">
    <property type="entry name" value="P22_AR_C"/>
    <property type="match status" value="1"/>
</dbReference>
<dbReference type="RefSeq" id="WP_006708296.1">
    <property type="nucleotide sequence ID" value="NZ_AP019531.1"/>
</dbReference>
<evidence type="ECO:0000313" key="4">
    <source>
        <dbReference type="Proteomes" id="UP000324392"/>
    </source>
</evidence>
<dbReference type="Pfam" id="PF08346">
    <property type="entry name" value="AntA"/>
    <property type="match status" value="1"/>
</dbReference>
<reference evidence="3 4" key="1">
    <citation type="submission" date="2019-03" db="EMBL/GenBank/DDBJ databases">
        <title>The genome sequence of Candidatus Serratia symbiotica strain IS.</title>
        <authorList>
            <person name="Nikoh N."/>
            <person name="Koga R."/>
            <person name="Oshima K."/>
            <person name="Hattori M."/>
            <person name="Fukatsu T."/>
        </authorList>
    </citation>
    <scope>NUCLEOTIDE SEQUENCE [LARGE SCALE GENOMIC DNA]</scope>
    <source>
        <strain evidence="3 4">IS</strain>
    </source>
</reference>